<sequence length="227" mass="25409">MKVKGQKNLTDYFKQMNAGGLIELEDVQGSEPETINDFDELEDGKTYLLDTEGSSITSLRRYTSSIPKAQENEMTQAVERDVQQRDPTAASKSHLRVLKDRSGRIDEMEVDCAIVGKTTAFVGSHKSTFTGPSMVKEIADKARTIERKSMLPEYANTPYTSFKGKKVVPVFMAENVEPEKFDILRKSCREQGVRLYRRTGDAIGVWACMKQLARGAAASRGAMRRVL</sequence>
<protein>
    <submittedName>
        <fullName evidence="1">Uncharacterized protein</fullName>
    </submittedName>
</protein>
<dbReference type="Proteomes" id="UP000075714">
    <property type="component" value="Unassembled WGS sequence"/>
</dbReference>
<accession>A0A150FXP2</accession>
<comment type="caution">
    <text evidence="1">The sequence shown here is derived from an EMBL/GenBank/DDBJ whole genome shotgun (WGS) entry which is preliminary data.</text>
</comment>
<evidence type="ECO:0000313" key="1">
    <source>
        <dbReference type="EMBL" id="KXZ42382.1"/>
    </source>
</evidence>
<organism evidence="1 2">
    <name type="scientific">Gonium pectorale</name>
    <name type="common">Green alga</name>
    <dbReference type="NCBI Taxonomy" id="33097"/>
    <lineage>
        <taxon>Eukaryota</taxon>
        <taxon>Viridiplantae</taxon>
        <taxon>Chlorophyta</taxon>
        <taxon>core chlorophytes</taxon>
        <taxon>Chlorophyceae</taxon>
        <taxon>CS clade</taxon>
        <taxon>Chlamydomonadales</taxon>
        <taxon>Volvocaceae</taxon>
        <taxon>Gonium</taxon>
    </lineage>
</organism>
<reference evidence="2" key="1">
    <citation type="journal article" date="2016" name="Nat. Commun.">
        <title>The Gonium pectorale genome demonstrates co-option of cell cycle regulation during the evolution of multicellularity.</title>
        <authorList>
            <person name="Hanschen E.R."/>
            <person name="Marriage T.N."/>
            <person name="Ferris P.J."/>
            <person name="Hamaji T."/>
            <person name="Toyoda A."/>
            <person name="Fujiyama A."/>
            <person name="Neme R."/>
            <person name="Noguchi H."/>
            <person name="Minakuchi Y."/>
            <person name="Suzuki M."/>
            <person name="Kawai-Toyooka H."/>
            <person name="Smith D.R."/>
            <person name="Sparks H."/>
            <person name="Anderson J."/>
            <person name="Bakaric R."/>
            <person name="Luria V."/>
            <person name="Karger A."/>
            <person name="Kirschner M.W."/>
            <person name="Durand P.M."/>
            <person name="Michod R.E."/>
            <person name="Nozaki H."/>
            <person name="Olson B.J."/>
        </authorList>
    </citation>
    <scope>NUCLEOTIDE SEQUENCE [LARGE SCALE GENOMIC DNA]</scope>
    <source>
        <strain evidence="2">NIES-2863</strain>
    </source>
</reference>
<dbReference type="EMBL" id="LSYV01000154">
    <property type="protein sequence ID" value="KXZ42382.1"/>
    <property type="molecule type" value="Genomic_DNA"/>
</dbReference>
<name>A0A150FXP2_GONPE</name>
<evidence type="ECO:0000313" key="2">
    <source>
        <dbReference type="Proteomes" id="UP000075714"/>
    </source>
</evidence>
<dbReference type="AlphaFoldDB" id="A0A150FXP2"/>
<proteinExistence type="predicted"/>
<keyword evidence="2" id="KW-1185">Reference proteome</keyword>
<dbReference type="OrthoDB" id="536467at2759"/>
<gene>
    <name evidence="1" type="ORF">GPECTOR_154g73</name>
</gene>